<organism evidence="7 8">
    <name type="scientific">Botryosphaeria dothidea</name>
    <dbReference type="NCBI Taxonomy" id="55169"/>
    <lineage>
        <taxon>Eukaryota</taxon>
        <taxon>Fungi</taxon>
        <taxon>Dikarya</taxon>
        <taxon>Ascomycota</taxon>
        <taxon>Pezizomycotina</taxon>
        <taxon>Dothideomycetes</taxon>
        <taxon>Dothideomycetes incertae sedis</taxon>
        <taxon>Botryosphaeriales</taxon>
        <taxon>Botryosphaeriaceae</taxon>
        <taxon>Botryosphaeria</taxon>
    </lineage>
</organism>
<evidence type="ECO:0000259" key="6">
    <source>
        <dbReference type="Pfam" id="PF01284"/>
    </source>
</evidence>
<keyword evidence="8" id="KW-1185">Reference proteome</keyword>
<feature type="transmembrane region" description="Helical" evidence="5">
    <location>
        <begin position="41"/>
        <end position="63"/>
    </location>
</feature>
<evidence type="ECO:0000256" key="2">
    <source>
        <dbReference type="ARBA" id="ARBA00022692"/>
    </source>
</evidence>
<dbReference type="InterPro" id="IPR052649">
    <property type="entry name" value="NCE102-like"/>
</dbReference>
<comment type="caution">
    <text evidence="7">The sequence shown here is derived from an EMBL/GenBank/DDBJ whole genome shotgun (WGS) entry which is preliminary data.</text>
</comment>
<sequence length="182" mass="18659">MVLTLINGAARGVQLICAAVVLGLSISLIKGQVFGTVHAINYAAFTGGWGMLAALIGIAAIFIEPLQGLIMAAVDGLATLFLLAGGIAIAVKLRNVSCSNDSDLNQYKLCGNDLTSGGTIKDKAGHPRCGLDDDDDRLSRCKKDSADAAFMIITAVVTIGTLAMALLAMKRGGGIGRKGVVV</sequence>
<feature type="domain" description="MARVEL" evidence="6">
    <location>
        <begin position="7"/>
        <end position="163"/>
    </location>
</feature>
<evidence type="ECO:0000256" key="1">
    <source>
        <dbReference type="ARBA" id="ARBA00004141"/>
    </source>
</evidence>
<feature type="transmembrane region" description="Helical" evidence="5">
    <location>
        <begin position="12"/>
        <end position="29"/>
    </location>
</feature>
<keyword evidence="2 5" id="KW-0812">Transmembrane</keyword>
<dbReference type="Pfam" id="PF01284">
    <property type="entry name" value="MARVEL"/>
    <property type="match status" value="1"/>
</dbReference>
<dbReference type="OrthoDB" id="2017497at2759"/>
<keyword evidence="3 5" id="KW-1133">Transmembrane helix</keyword>
<accession>A0A8H4N9P4</accession>
<reference evidence="7" key="1">
    <citation type="submission" date="2020-04" db="EMBL/GenBank/DDBJ databases">
        <title>Genome Assembly and Annotation of Botryosphaeria dothidea sdau 11-99, a Latent Pathogen of Apple Fruit Ring Rot in China.</title>
        <authorList>
            <person name="Yu C."/>
            <person name="Diao Y."/>
            <person name="Lu Q."/>
            <person name="Zhao J."/>
            <person name="Cui S."/>
            <person name="Peng C."/>
            <person name="He B."/>
            <person name="Liu H."/>
        </authorList>
    </citation>
    <scope>NUCLEOTIDE SEQUENCE [LARGE SCALE GENOMIC DNA]</scope>
    <source>
        <strain evidence="7">Sdau11-99</strain>
    </source>
</reference>
<dbReference type="GO" id="GO:0005886">
    <property type="term" value="C:plasma membrane"/>
    <property type="evidence" value="ECO:0007669"/>
    <property type="project" value="TreeGrafter"/>
</dbReference>
<evidence type="ECO:0000313" key="8">
    <source>
        <dbReference type="Proteomes" id="UP000572817"/>
    </source>
</evidence>
<gene>
    <name evidence="7" type="ORF">GTA08_BOTSDO00262</name>
</gene>
<dbReference type="PANTHER" id="PTHR28165">
    <property type="entry name" value="NON-CLASSICAL EXPORT PROTEIN 2-RELATED"/>
    <property type="match status" value="1"/>
</dbReference>
<feature type="transmembrane region" description="Helical" evidence="5">
    <location>
        <begin position="69"/>
        <end position="91"/>
    </location>
</feature>
<dbReference type="GO" id="GO:0070941">
    <property type="term" value="P:eisosome assembly"/>
    <property type="evidence" value="ECO:0007669"/>
    <property type="project" value="TreeGrafter"/>
</dbReference>
<evidence type="ECO:0000256" key="4">
    <source>
        <dbReference type="ARBA" id="ARBA00023136"/>
    </source>
</evidence>
<keyword evidence="4 5" id="KW-0472">Membrane</keyword>
<evidence type="ECO:0000256" key="3">
    <source>
        <dbReference type="ARBA" id="ARBA00022989"/>
    </source>
</evidence>
<proteinExistence type="predicted"/>
<dbReference type="EMBL" id="WWBZ02000001">
    <property type="protein sequence ID" value="KAF4314290.1"/>
    <property type="molecule type" value="Genomic_DNA"/>
</dbReference>
<dbReference type="InterPro" id="IPR008253">
    <property type="entry name" value="Marvel"/>
</dbReference>
<comment type="subcellular location">
    <subcellularLocation>
        <location evidence="1">Membrane</location>
        <topology evidence="1">Multi-pass membrane protein</topology>
    </subcellularLocation>
</comment>
<evidence type="ECO:0000313" key="7">
    <source>
        <dbReference type="EMBL" id="KAF4314290.1"/>
    </source>
</evidence>
<dbReference type="AlphaFoldDB" id="A0A8H4N9P4"/>
<dbReference type="PANTHER" id="PTHR28165:SF2">
    <property type="entry name" value="MARVEL DOMAIN-CONTAINING PROTEIN"/>
    <property type="match status" value="1"/>
</dbReference>
<feature type="transmembrane region" description="Helical" evidence="5">
    <location>
        <begin position="148"/>
        <end position="169"/>
    </location>
</feature>
<protein>
    <recommendedName>
        <fullName evidence="6">MARVEL domain-containing protein</fullName>
    </recommendedName>
</protein>
<evidence type="ECO:0000256" key="5">
    <source>
        <dbReference type="SAM" id="Phobius"/>
    </source>
</evidence>
<name>A0A8H4N9P4_9PEZI</name>
<dbReference type="GO" id="GO:0072659">
    <property type="term" value="P:protein localization to plasma membrane"/>
    <property type="evidence" value="ECO:0007669"/>
    <property type="project" value="TreeGrafter"/>
</dbReference>
<dbReference type="GO" id="GO:0032126">
    <property type="term" value="C:eisosome"/>
    <property type="evidence" value="ECO:0007669"/>
    <property type="project" value="TreeGrafter"/>
</dbReference>
<dbReference type="Proteomes" id="UP000572817">
    <property type="component" value="Unassembled WGS sequence"/>
</dbReference>